<feature type="domain" description="Plant heme peroxidase family profile" evidence="19">
    <location>
        <begin position="28"/>
        <end position="372"/>
    </location>
</feature>
<evidence type="ECO:0000256" key="2">
    <source>
        <dbReference type="ARBA" id="ARBA00002322"/>
    </source>
</evidence>
<dbReference type="GO" id="GO:0005576">
    <property type="term" value="C:extracellular region"/>
    <property type="evidence" value="ECO:0007669"/>
    <property type="project" value="UniProtKB-SubCell"/>
</dbReference>
<evidence type="ECO:0000256" key="4">
    <source>
        <dbReference type="ARBA" id="ARBA00012313"/>
    </source>
</evidence>
<dbReference type="STRING" id="35608.A0A2U1KEZ8"/>
<dbReference type="InterPro" id="IPR010255">
    <property type="entry name" value="Haem_peroxidase_sf"/>
</dbReference>
<dbReference type="InterPro" id="IPR000823">
    <property type="entry name" value="Peroxidase_pln"/>
</dbReference>
<keyword evidence="12" id="KW-0325">Glycoprotein</keyword>
<sequence>MSSIILNHVCNSIFILVLLGCVFNSKAHLQVGFYSESCSIAESIVKDEVYKAYSEDSGLAAGVVRIHFHDCFVRGCDGSVLIDSTPSNTAEKDSPVNNPSLRGFNVIDDAKARLEEACPGVVSCADIVAFAARDAIHITGGYGYDVPAGRRDGVVSLLAETIGLPPPTFNLSQLTQMFESNGLTQEEMTGGYGYDVPAGRRDGVVSLLAETIGLPPPTFNLSQLTQMFESNGLTQEEMVTLSGTHTIGRAHCTSFADRLVNQDPTLDASYASSLKQQCPNGGNDVNLVVPMDPSSPAVTDTAYYVDVLHNRGLFTSDQTLLTSASTAHQVYQNAIYPSLWKSKLADAMVKMGKIGVLTGDQGEIRLNCRVINK</sequence>
<evidence type="ECO:0000256" key="12">
    <source>
        <dbReference type="ARBA" id="ARBA00023180"/>
    </source>
</evidence>
<keyword evidence="21" id="KW-1185">Reference proteome</keyword>
<keyword evidence="9 18" id="KW-0560">Oxidoreductase</keyword>
<dbReference type="FunFam" id="1.10.420.10:FF:000006">
    <property type="entry name" value="Peroxidase"/>
    <property type="match status" value="1"/>
</dbReference>
<feature type="disulfide bond" evidence="17">
    <location>
        <begin position="38"/>
        <end position="118"/>
    </location>
</feature>
<dbReference type="InterPro" id="IPR033905">
    <property type="entry name" value="Secretory_peroxidase"/>
</dbReference>
<evidence type="ECO:0000256" key="13">
    <source>
        <dbReference type="PIRSR" id="PIRSR600823-1"/>
    </source>
</evidence>
<feature type="binding site" description="axial binding residue" evidence="15">
    <location>
        <position position="245"/>
    </location>
    <ligand>
        <name>heme b</name>
        <dbReference type="ChEBI" id="CHEBI:60344"/>
    </ligand>
    <ligandPart>
        <name>Fe</name>
        <dbReference type="ChEBI" id="CHEBI:18248"/>
    </ligandPart>
</feature>
<dbReference type="PRINTS" id="PR00458">
    <property type="entry name" value="PEROXIDASE"/>
</dbReference>
<evidence type="ECO:0000256" key="14">
    <source>
        <dbReference type="PIRSR" id="PIRSR600823-2"/>
    </source>
</evidence>
<dbReference type="GO" id="GO:0140825">
    <property type="term" value="F:lactoperoxidase activity"/>
    <property type="evidence" value="ECO:0007669"/>
    <property type="project" value="UniProtKB-EC"/>
</dbReference>
<dbReference type="PROSITE" id="PS00435">
    <property type="entry name" value="PEROXIDASE_1"/>
    <property type="match status" value="1"/>
</dbReference>
<keyword evidence="6 18" id="KW-0349">Heme</keyword>
<feature type="active site" description="Proton acceptor" evidence="13">
    <location>
        <position position="69"/>
    </location>
</feature>
<evidence type="ECO:0000259" key="19">
    <source>
        <dbReference type="PROSITE" id="PS50873"/>
    </source>
</evidence>
<name>A0A2U1KEZ8_ARTAN</name>
<feature type="signal peptide" evidence="18">
    <location>
        <begin position="1"/>
        <end position="27"/>
    </location>
</feature>
<dbReference type="GO" id="GO:0020037">
    <property type="term" value="F:heme binding"/>
    <property type="evidence" value="ECO:0007669"/>
    <property type="project" value="UniProtKB-UniRule"/>
</dbReference>
<feature type="binding site" evidence="15">
    <location>
        <position position="70"/>
    </location>
    <ligand>
        <name>Ca(2+)</name>
        <dbReference type="ChEBI" id="CHEBI:29108"/>
        <label>1</label>
    </ligand>
</feature>
<evidence type="ECO:0000256" key="6">
    <source>
        <dbReference type="ARBA" id="ARBA00022617"/>
    </source>
</evidence>
<keyword evidence="18" id="KW-0964">Secreted</keyword>
<evidence type="ECO:0000256" key="1">
    <source>
        <dbReference type="ARBA" id="ARBA00000189"/>
    </source>
</evidence>
<comment type="caution">
    <text evidence="20">The sequence shown here is derived from an EMBL/GenBank/DDBJ whole genome shotgun (WGS) entry which is preliminary data.</text>
</comment>
<evidence type="ECO:0000256" key="8">
    <source>
        <dbReference type="ARBA" id="ARBA00022837"/>
    </source>
</evidence>
<evidence type="ECO:0000256" key="7">
    <source>
        <dbReference type="ARBA" id="ARBA00022723"/>
    </source>
</evidence>
<comment type="similarity">
    <text evidence="3">Belongs to the peroxidase family. Ascorbate peroxidase subfamily.</text>
</comment>
<keyword evidence="7 15" id="KW-0479">Metal-binding</keyword>
<dbReference type="Pfam" id="PF00141">
    <property type="entry name" value="peroxidase"/>
    <property type="match status" value="1"/>
</dbReference>
<feature type="chain" id="PRO_5015368464" description="Peroxidase" evidence="18">
    <location>
        <begin position="28"/>
        <end position="373"/>
    </location>
</feature>
<feature type="binding site" evidence="14">
    <location>
        <position position="215"/>
    </location>
    <ligand>
        <name>substrate</name>
    </ligand>
</feature>
<dbReference type="FunFam" id="1.10.520.10:FF:000001">
    <property type="entry name" value="Peroxidase"/>
    <property type="match status" value="1"/>
</dbReference>
<dbReference type="PRINTS" id="PR00461">
    <property type="entry name" value="PLPEROXIDASE"/>
</dbReference>
<feature type="binding site" evidence="15">
    <location>
        <position position="91"/>
    </location>
    <ligand>
        <name>Ca(2+)</name>
        <dbReference type="ChEBI" id="CHEBI:29108"/>
        <label>1</label>
    </ligand>
</feature>
<feature type="site" description="Transition state stabilizer" evidence="16">
    <location>
        <position position="65"/>
    </location>
</feature>
<comment type="function">
    <text evidence="2">Removal of H(2)O(2), oxidation of toxic reductants, biosynthesis and degradation of lignin, suberization, auxin catabolism, response to environmental stresses such as wounding, pathogen attack and oxidative stress. These functions might be dependent on each isozyme/isoform in each plant tissue.</text>
</comment>
<comment type="subcellular location">
    <subcellularLocation>
        <location evidence="18">Secreted</location>
    </subcellularLocation>
</comment>
<gene>
    <name evidence="20" type="ORF">CTI12_AA610260</name>
</gene>
<feature type="binding site" evidence="15">
    <location>
        <position position="77"/>
    </location>
    <ligand>
        <name>Ca(2+)</name>
        <dbReference type="ChEBI" id="CHEBI:29108"/>
        <label>1</label>
    </ligand>
</feature>
<accession>A0A2U1KEZ8</accession>
<keyword evidence="18" id="KW-0376">Hydrogen peroxide</keyword>
<dbReference type="EMBL" id="PKPP01020173">
    <property type="protein sequence ID" value="PWA35355.1"/>
    <property type="molecule type" value="Genomic_DNA"/>
</dbReference>
<evidence type="ECO:0000256" key="9">
    <source>
        <dbReference type="ARBA" id="ARBA00023002"/>
    </source>
</evidence>
<organism evidence="20 21">
    <name type="scientific">Artemisia annua</name>
    <name type="common">Sweet wormwood</name>
    <dbReference type="NCBI Taxonomy" id="35608"/>
    <lineage>
        <taxon>Eukaryota</taxon>
        <taxon>Viridiplantae</taxon>
        <taxon>Streptophyta</taxon>
        <taxon>Embryophyta</taxon>
        <taxon>Tracheophyta</taxon>
        <taxon>Spermatophyta</taxon>
        <taxon>Magnoliopsida</taxon>
        <taxon>eudicotyledons</taxon>
        <taxon>Gunneridae</taxon>
        <taxon>Pentapetalae</taxon>
        <taxon>asterids</taxon>
        <taxon>campanulids</taxon>
        <taxon>Asterales</taxon>
        <taxon>Asteraceae</taxon>
        <taxon>Asteroideae</taxon>
        <taxon>Anthemideae</taxon>
        <taxon>Artemisiinae</taxon>
        <taxon>Artemisia</taxon>
    </lineage>
</organism>
<evidence type="ECO:0000256" key="17">
    <source>
        <dbReference type="PIRSR" id="PIRSR600823-5"/>
    </source>
</evidence>
<evidence type="ECO:0000256" key="16">
    <source>
        <dbReference type="PIRSR" id="PIRSR600823-4"/>
    </source>
</evidence>
<feature type="disulfide bond" evidence="17">
    <location>
        <begin position="252"/>
        <end position="278"/>
    </location>
</feature>
<dbReference type="Gene3D" id="1.10.420.10">
    <property type="entry name" value="Peroxidase, domain 2"/>
    <property type="match status" value="1"/>
</dbReference>
<dbReference type="GO" id="GO:0042744">
    <property type="term" value="P:hydrogen peroxide catabolic process"/>
    <property type="evidence" value="ECO:0007669"/>
    <property type="project" value="UniProtKB-KW"/>
</dbReference>
<feature type="binding site" evidence="15">
    <location>
        <position position="75"/>
    </location>
    <ligand>
        <name>Ca(2+)</name>
        <dbReference type="ChEBI" id="CHEBI:29108"/>
        <label>1</label>
    </ligand>
</feature>
<feature type="binding site" evidence="15">
    <location>
        <position position="73"/>
    </location>
    <ligand>
        <name>Ca(2+)</name>
        <dbReference type="ChEBI" id="CHEBI:29108"/>
        <label>1</label>
    </ligand>
</feature>
<feature type="binding site" evidence="15">
    <location>
        <position position="246"/>
    </location>
    <ligand>
        <name>Ca(2+)</name>
        <dbReference type="ChEBI" id="CHEBI:29108"/>
        <label>2</label>
    </ligand>
</feature>
<evidence type="ECO:0000256" key="18">
    <source>
        <dbReference type="RuleBase" id="RU362060"/>
    </source>
</evidence>
<evidence type="ECO:0000256" key="3">
    <source>
        <dbReference type="ARBA" id="ARBA00006873"/>
    </source>
</evidence>
<feature type="binding site" evidence="15">
    <location>
        <position position="292"/>
    </location>
    <ligand>
        <name>Ca(2+)</name>
        <dbReference type="ChEBI" id="CHEBI:29108"/>
        <label>2</label>
    </ligand>
</feature>
<dbReference type="PROSITE" id="PS00436">
    <property type="entry name" value="PEROXIDASE_2"/>
    <property type="match status" value="1"/>
</dbReference>
<feature type="disulfide bond" evidence="17">
    <location>
        <begin position="124"/>
        <end position="368"/>
    </location>
</feature>
<evidence type="ECO:0000256" key="10">
    <source>
        <dbReference type="ARBA" id="ARBA00023004"/>
    </source>
</evidence>
<keyword evidence="8 15" id="KW-0106">Calcium</keyword>
<keyword evidence="10 15" id="KW-0408">Iron</keyword>
<reference evidence="20 21" key="1">
    <citation type="journal article" date="2018" name="Mol. Plant">
        <title>The genome of Artemisia annua provides insight into the evolution of Asteraceae family and artemisinin biosynthesis.</title>
        <authorList>
            <person name="Shen Q."/>
            <person name="Zhang L."/>
            <person name="Liao Z."/>
            <person name="Wang S."/>
            <person name="Yan T."/>
            <person name="Shi P."/>
            <person name="Liu M."/>
            <person name="Fu X."/>
            <person name="Pan Q."/>
            <person name="Wang Y."/>
            <person name="Lv Z."/>
            <person name="Lu X."/>
            <person name="Zhang F."/>
            <person name="Jiang W."/>
            <person name="Ma Y."/>
            <person name="Chen M."/>
            <person name="Hao X."/>
            <person name="Li L."/>
            <person name="Tang Y."/>
            <person name="Lv G."/>
            <person name="Zhou Y."/>
            <person name="Sun X."/>
            <person name="Brodelius P.E."/>
            <person name="Rose J.K.C."/>
            <person name="Tang K."/>
        </authorList>
    </citation>
    <scope>NUCLEOTIDE SEQUENCE [LARGE SCALE GENOMIC DNA]</scope>
    <source>
        <strain evidence="21">cv. Huhao1</strain>
        <tissue evidence="20">Leaf</tissue>
    </source>
</reference>
<dbReference type="PROSITE" id="PS50873">
    <property type="entry name" value="PEROXIDASE_4"/>
    <property type="match status" value="1"/>
</dbReference>
<comment type="cofactor">
    <cofactor evidence="15 18">
        <name>Ca(2+)</name>
        <dbReference type="ChEBI" id="CHEBI:29108"/>
    </cofactor>
    <text evidence="15 18">Binds 2 calcium ions per subunit.</text>
</comment>
<dbReference type="Proteomes" id="UP000245207">
    <property type="component" value="Unassembled WGS sequence"/>
</dbReference>
<dbReference type="PANTHER" id="PTHR31235">
    <property type="entry name" value="PEROXIDASE 25-RELATED"/>
    <property type="match status" value="1"/>
</dbReference>
<feature type="disulfide bond" evidence="17">
    <location>
        <begin position="71"/>
        <end position="76"/>
    </location>
</feature>
<protein>
    <recommendedName>
        <fullName evidence="4 18">Peroxidase</fullName>
        <ecNumber evidence="4 18">1.11.1.7</ecNumber>
    </recommendedName>
</protein>
<dbReference type="GO" id="GO:0006979">
    <property type="term" value="P:response to oxidative stress"/>
    <property type="evidence" value="ECO:0007669"/>
    <property type="project" value="UniProtKB-UniRule"/>
</dbReference>
<dbReference type="AlphaFoldDB" id="A0A2U1KEZ8"/>
<comment type="cofactor">
    <cofactor evidence="15 18">
        <name>heme b</name>
        <dbReference type="ChEBI" id="CHEBI:60344"/>
    </cofactor>
    <text evidence="15 18">Binds 1 heme b (iron(II)-protoporphyrin IX) group per subunit.</text>
</comment>
<evidence type="ECO:0000256" key="15">
    <source>
        <dbReference type="PIRSR" id="PIRSR600823-3"/>
    </source>
</evidence>
<dbReference type="InterPro" id="IPR019794">
    <property type="entry name" value="Peroxidases_AS"/>
</dbReference>
<dbReference type="Gene3D" id="1.10.520.10">
    <property type="match status" value="1"/>
</dbReference>
<feature type="binding site" evidence="15">
    <location>
        <position position="300"/>
    </location>
    <ligand>
        <name>Ca(2+)</name>
        <dbReference type="ChEBI" id="CHEBI:29108"/>
        <label>2</label>
    </ligand>
</feature>
<evidence type="ECO:0000313" key="21">
    <source>
        <dbReference type="Proteomes" id="UP000245207"/>
    </source>
</evidence>
<feature type="binding site" evidence="15">
    <location>
        <position position="79"/>
    </location>
    <ligand>
        <name>Ca(2+)</name>
        <dbReference type="ChEBI" id="CHEBI:29108"/>
        <label>1</label>
    </ligand>
</feature>
<dbReference type="SUPFAM" id="SSF48113">
    <property type="entry name" value="Heme-dependent peroxidases"/>
    <property type="match status" value="2"/>
</dbReference>
<keyword evidence="18" id="KW-0732">Signal</keyword>
<proteinExistence type="inferred from homology"/>
<keyword evidence="11 17" id="KW-1015">Disulfide bond</keyword>
<dbReference type="InterPro" id="IPR019793">
    <property type="entry name" value="Peroxidases_heam-ligand_BS"/>
</dbReference>
<dbReference type="GO" id="GO:0046872">
    <property type="term" value="F:metal ion binding"/>
    <property type="evidence" value="ECO:0007669"/>
    <property type="project" value="UniProtKB-UniRule"/>
</dbReference>
<evidence type="ECO:0000256" key="5">
    <source>
        <dbReference type="ARBA" id="ARBA00022559"/>
    </source>
</evidence>
<evidence type="ECO:0000313" key="20">
    <source>
        <dbReference type="EMBL" id="PWA35355.1"/>
    </source>
</evidence>
<dbReference type="CDD" id="cd00693">
    <property type="entry name" value="secretory_peroxidase"/>
    <property type="match status" value="1"/>
</dbReference>
<dbReference type="OrthoDB" id="2113341at2759"/>
<evidence type="ECO:0000256" key="11">
    <source>
        <dbReference type="ARBA" id="ARBA00023157"/>
    </source>
</evidence>
<dbReference type="EC" id="1.11.1.7" evidence="4 18"/>
<keyword evidence="5 18" id="KW-0575">Peroxidase</keyword>
<dbReference type="InterPro" id="IPR002016">
    <property type="entry name" value="Haem_peroxidase"/>
</dbReference>
<comment type="catalytic activity">
    <reaction evidence="1 18">
        <text>2 a phenolic donor + H2O2 = 2 a phenolic radical donor + 2 H2O</text>
        <dbReference type="Rhea" id="RHEA:56136"/>
        <dbReference type="ChEBI" id="CHEBI:15377"/>
        <dbReference type="ChEBI" id="CHEBI:16240"/>
        <dbReference type="ChEBI" id="CHEBI:139520"/>
        <dbReference type="ChEBI" id="CHEBI:139521"/>
        <dbReference type="EC" id="1.11.1.7"/>
    </reaction>
</comment>
<comment type="similarity">
    <text evidence="18">Belongs to the peroxidase family. Classical plant (class III) peroxidase subfamily.</text>
</comment>